<comment type="caution">
    <text evidence="16">The sequence shown here is derived from an EMBL/GenBank/DDBJ whole genome shotgun (WGS) entry which is preliminary data.</text>
</comment>
<dbReference type="FunFam" id="1.20.1560.10:FF:000002">
    <property type="entry name" value="ABC transporter C family member 5"/>
    <property type="match status" value="1"/>
</dbReference>
<keyword evidence="5" id="KW-0677">Repeat</keyword>
<dbReference type="InterPro" id="IPR044746">
    <property type="entry name" value="ABCC_6TM_D1"/>
</dbReference>
<dbReference type="PANTHER" id="PTHR24223">
    <property type="entry name" value="ATP-BINDING CASSETTE SUB-FAMILY C"/>
    <property type="match status" value="1"/>
</dbReference>
<evidence type="ECO:0000256" key="1">
    <source>
        <dbReference type="ARBA" id="ARBA00004141"/>
    </source>
</evidence>
<comment type="subcellular location">
    <subcellularLocation>
        <location evidence="1">Membrane</location>
        <topology evidence="1">Multi-pass membrane protein</topology>
    </subcellularLocation>
</comment>
<name>A0A3L6PIG8_PANMI</name>
<keyword evidence="6" id="KW-0547">Nucleotide-binding</keyword>
<feature type="transmembrane region" description="Helical" evidence="13">
    <location>
        <begin position="341"/>
        <end position="359"/>
    </location>
</feature>
<evidence type="ECO:0000256" key="13">
    <source>
        <dbReference type="SAM" id="Phobius"/>
    </source>
</evidence>
<evidence type="ECO:0000256" key="3">
    <source>
        <dbReference type="ARBA" id="ARBA00022448"/>
    </source>
</evidence>
<dbReference type="InterPro" id="IPR050173">
    <property type="entry name" value="ABC_transporter_C-like"/>
</dbReference>
<organism evidence="16 17">
    <name type="scientific">Panicum miliaceum</name>
    <name type="common">Proso millet</name>
    <name type="synonym">Broomcorn millet</name>
    <dbReference type="NCBI Taxonomy" id="4540"/>
    <lineage>
        <taxon>Eukaryota</taxon>
        <taxon>Viridiplantae</taxon>
        <taxon>Streptophyta</taxon>
        <taxon>Embryophyta</taxon>
        <taxon>Tracheophyta</taxon>
        <taxon>Spermatophyta</taxon>
        <taxon>Magnoliopsida</taxon>
        <taxon>Liliopsida</taxon>
        <taxon>Poales</taxon>
        <taxon>Poaceae</taxon>
        <taxon>PACMAD clade</taxon>
        <taxon>Panicoideae</taxon>
        <taxon>Panicodae</taxon>
        <taxon>Paniceae</taxon>
        <taxon>Panicinae</taxon>
        <taxon>Panicum</taxon>
        <taxon>Panicum sect. Panicum</taxon>
    </lineage>
</organism>
<keyword evidence="8" id="KW-1278">Translocase</keyword>
<dbReference type="InterPro" id="IPR056228">
    <property type="entry name" value="ABCC10-like_N"/>
</dbReference>
<feature type="region of interest" description="Disordered" evidence="12">
    <location>
        <begin position="27"/>
        <end position="101"/>
    </location>
</feature>
<feature type="domain" description="ABC transporter" evidence="14">
    <location>
        <begin position="784"/>
        <end position="1007"/>
    </location>
</feature>
<dbReference type="PROSITE" id="PS50893">
    <property type="entry name" value="ABC_TRANSPORTER_2"/>
    <property type="match status" value="1"/>
</dbReference>
<dbReference type="CDD" id="cd03250">
    <property type="entry name" value="ABCC_MRP_domain1"/>
    <property type="match status" value="1"/>
</dbReference>
<dbReference type="FunFam" id="3.40.50.300:FF:001958">
    <property type="entry name" value="ATP binding cassette subfamily C member 11"/>
    <property type="match status" value="1"/>
</dbReference>
<dbReference type="SUPFAM" id="SSF90123">
    <property type="entry name" value="ABC transporter transmembrane region"/>
    <property type="match status" value="2"/>
</dbReference>
<feature type="transmembrane region" description="Helical" evidence="13">
    <location>
        <begin position="1278"/>
        <end position="1297"/>
    </location>
</feature>
<feature type="transmembrane region" description="Helical" evidence="13">
    <location>
        <begin position="273"/>
        <end position="295"/>
    </location>
</feature>
<dbReference type="SMART" id="SM00382">
    <property type="entry name" value="AAA"/>
    <property type="match status" value="2"/>
</dbReference>
<dbReference type="Pfam" id="PF00664">
    <property type="entry name" value="ABC_membrane"/>
    <property type="match status" value="2"/>
</dbReference>
<keyword evidence="17" id="KW-1185">Reference proteome</keyword>
<dbReference type="EMBL" id="PQIB02000018">
    <property type="protein sequence ID" value="RLM56111.1"/>
    <property type="molecule type" value="Genomic_DNA"/>
</dbReference>
<dbReference type="GO" id="GO:0016887">
    <property type="term" value="F:ATP hydrolysis activity"/>
    <property type="evidence" value="ECO:0007669"/>
    <property type="project" value="InterPro"/>
</dbReference>
<evidence type="ECO:0000256" key="10">
    <source>
        <dbReference type="ARBA" id="ARBA00023136"/>
    </source>
</evidence>
<accession>A0A3L6PIG8</accession>
<dbReference type="Proteomes" id="UP000275267">
    <property type="component" value="Unassembled WGS sequence"/>
</dbReference>
<dbReference type="GO" id="GO:0005524">
    <property type="term" value="F:ATP binding"/>
    <property type="evidence" value="ECO:0007669"/>
    <property type="project" value="UniProtKB-KW"/>
</dbReference>
<evidence type="ECO:0000256" key="8">
    <source>
        <dbReference type="ARBA" id="ARBA00022967"/>
    </source>
</evidence>
<evidence type="ECO:0000259" key="14">
    <source>
        <dbReference type="PROSITE" id="PS50893"/>
    </source>
</evidence>
<evidence type="ECO:0000256" key="11">
    <source>
        <dbReference type="ARBA" id="ARBA00057614"/>
    </source>
</evidence>
<dbReference type="STRING" id="4540.A0A3L6PIG8"/>
<dbReference type="InterPro" id="IPR017871">
    <property type="entry name" value="ABC_transporter-like_CS"/>
</dbReference>
<dbReference type="PANTHER" id="PTHR24223:SF369">
    <property type="entry name" value="ABC TRANSPORTER C FAMILY MEMBER 10"/>
    <property type="match status" value="1"/>
</dbReference>
<evidence type="ECO:0000256" key="2">
    <source>
        <dbReference type="ARBA" id="ARBA00009726"/>
    </source>
</evidence>
<feature type="transmembrane region" description="Helical" evidence="13">
    <location>
        <begin position="696"/>
        <end position="717"/>
    </location>
</feature>
<dbReference type="Pfam" id="PF24358">
    <property type="entry name" value="ABCC10_N"/>
    <property type="match status" value="1"/>
</dbReference>
<keyword evidence="4 13" id="KW-0812">Transmembrane</keyword>
<dbReference type="GO" id="GO:0140359">
    <property type="term" value="F:ABC-type transporter activity"/>
    <property type="evidence" value="ECO:0007669"/>
    <property type="project" value="InterPro"/>
</dbReference>
<comment type="function">
    <text evidence="11">ABC transporter that may affect phytic acid transport and compartmentalization. May function directly or indirectly in removing phytic acid from the cytosol or in vesicle trafficking. Required for phytic acid accumulation in developing seeds. Phytic acid is the primary storage form of phosphorus in cereal grains and other plant seeds.</text>
</comment>
<dbReference type="InterPro" id="IPR027417">
    <property type="entry name" value="P-loop_NTPase"/>
</dbReference>
<dbReference type="Gene3D" id="1.20.1560.10">
    <property type="entry name" value="ABC transporter type 1, transmembrane domain"/>
    <property type="match status" value="2"/>
</dbReference>
<dbReference type="GO" id="GO:0016020">
    <property type="term" value="C:membrane"/>
    <property type="evidence" value="ECO:0007669"/>
    <property type="project" value="UniProtKB-SubCell"/>
</dbReference>
<dbReference type="CDD" id="cd18579">
    <property type="entry name" value="ABC_6TM_ABCC_D1"/>
    <property type="match status" value="1"/>
</dbReference>
<evidence type="ECO:0000256" key="9">
    <source>
        <dbReference type="ARBA" id="ARBA00022989"/>
    </source>
</evidence>
<dbReference type="InterPro" id="IPR011527">
    <property type="entry name" value="ABC1_TM_dom"/>
</dbReference>
<evidence type="ECO:0000256" key="5">
    <source>
        <dbReference type="ARBA" id="ARBA00022737"/>
    </source>
</evidence>
<gene>
    <name evidence="16" type="ORF">C2845_PM10G03290</name>
</gene>
<feature type="transmembrane region" description="Helical" evidence="13">
    <location>
        <begin position="1178"/>
        <end position="1200"/>
    </location>
</feature>
<keyword evidence="9 13" id="KW-1133">Transmembrane helix</keyword>
<evidence type="ECO:0000313" key="17">
    <source>
        <dbReference type="Proteomes" id="UP000275267"/>
    </source>
</evidence>
<feature type="transmembrane region" description="Helical" evidence="13">
    <location>
        <begin position="470"/>
        <end position="491"/>
    </location>
</feature>
<feature type="domain" description="ABC transmembrane type-1" evidence="15">
    <location>
        <begin position="471"/>
        <end position="751"/>
    </location>
</feature>
<dbReference type="InterPro" id="IPR036640">
    <property type="entry name" value="ABC1_TM_sf"/>
</dbReference>
<feature type="transmembrane region" description="Helical" evidence="13">
    <location>
        <begin position="199"/>
        <end position="218"/>
    </location>
</feature>
<feature type="transmembrane region" description="Helical" evidence="13">
    <location>
        <begin position="239"/>
        <end position="261"/>
    </location>
</feature>
<evidence type="ECO:0000256" key="4">
    <source>
        <dbReference type="ARBA" id="ARBA00022692"/>
    </source>
</evidence>
<protein>
    <submittedName>
        <fullName evidence="16">ABC transporter C family member 10-like</fullName>
    </submittedName>
</protein>
<dbReference type="OrthoDB" id="6500128at2759"/>
<dbReference type="PROSITE" id="PS00211">
    <property type="entry name" value="ABC_TRANSPORTER_1"/>
    <property type="match status" value="1"/>
</dbReference>
<dbReference type="Gene3D" id="3.40.50.300">
    <property type="entry name" value="P-loop containing nucleotide triphosphate hydrolases"/>
    <property type="match status" value="2"/>
</dbReference>
<comment type="similarity">
    <text evidence="2">Belongs to the ABC transporter superfamily. ABCC family. Conjugate transporter (TC 3.A.1.208) subfamily.</text>
</comment>
<dbReference type="FunFam" id="1.20.1560.10:FF:000003">
    <property type="entry name" value="ABC transporter C family member 10"/>
    <property type="match status" value="1"/>
</dbReference>
<keyword evidence="3" id="KW-0813">Transport</keyword>
<feature type="compositionally biased region" description="Gly residues" evidence="12">
    <location>
        <begin position="31"/>
        <end position="45"/>
    </location>
</feature>
<evidence type="ECO:0000259" key="15">
    <source>
        <dbReference type="PROSITE" id="PS50929"/>
    </source>
</evidence>
<feature type="domain" description="ABC transmembrane type-1" evidence="15">
    <location>
        <begin position="1066"/>
        <end position="1330"/>
    </location>
</feature>
<dbReference type="Pfam" id="PF00005">
    <property type="entry name" value="ABC_tran"/>
    <property type="match status" value="2"/>
</dbReference>
<dbReference type="InterPro" id="IPR003439">
    <property type="entry name" value="ABC_transporter-like_ATP-bd"/>
</dbReference>
<keyword evidence="10 13" id="KW-0472">Membrane</keyword>
<dbReference type="InterPro" id="IPR003593">
    <property type="entry name" value="AAA+_ATPase"/>
</dbReference>
<reference evidence="17" key="1">
    <citation type="journal article" date="2019" name="Nat. Commun.">
        <title>The genome of broomcorn millet.</title>
        <authorList>
            <person name="Zou C."/>
            <person name="Miki D."/>
            <person name="Li D."/>
            <person name="Tang Q."/>
            <person name="Xiao L."/>
            <person name="Rajput S."/>
            <person name="Deng P."/>
            <person name="Jia W."/>
            <person name="Huang R."/>
            <person name="Zhang M."/>
            <person name="Sun Y."/>
            <person name="Hu J."/>
            <person name="Fu X."/>
            <person name="Schnable P.S."/>
            <person name="Li F."/>
            <person name="Zhang H."/>
            <person name="Feng B."/>
            <person name="Zhu X."/>
            <person name="Liu R."/>
            <person name="Schnable J.C."/>
            <person name="Zhu J.-K."/>
            <person name="Zhang H."/>
        </authorList>
    </citation>
    <scope>NUCLEOTIDE SEQUENCE [LARGE SCALE GENOMIC DNA]</scope>
</reference>
<dbReference type="SUPFAM" id="SSF52540">
    <property type="entry name" value="P-loop containing nucleoside triphosphate hydrolases"/>
    <property type="match status" value="2"/>
</dbReference>
<feature type="transmembrane region" description="Helical" evidence="13">
    <location>
        <begin position="1089"/>
        <end position="1115"/>
    </location>
</feature>
<evidence type="ECO:0000256" key="6">
    <source>
        <dbReference type="ARBA" id="ARBA00022741"/>
    </source>
</evidence>
<dbReference type="CDD" id="cd18580">
    <property type="entry name" value="ABC_6TM_ABCC_D2"/>
    <property type="match status" value="1"/>
</dbReference>
<evidence type="ECO:0000256" key="7">
    <source>
        <dbReference type="ARBA" id="ARBA00022840"/>
    </source>
</evidence>
<evidence type="ECO:0000313" key="16">
    <source>
        <dbReference type="EMBL" id="RLM56111.1"/>
    </source>
</evidence>
<sequence length="1532" mass="168304">MPLEGSGFRNDFPPFVPIVDRPLLRLDRLRSGGGPGAPGQEGGRGYRAAVPSTADQKTAREGKHRPGKPASSSGEAARWPSSGLANAPATDAPGGAALSDRARVPDAVDDTSVDGILGHPSTQMTLFLAAAQVQVTSSCSPLPSSCCGVSGSRGFGLGFSSASGTWMVDLCGSPLCSKQAALSCAWKELFDASTCMNHILVFGIAALIDIVLAVQLLVRIPKSTASARQLVAHSSPLQLAGVVFNCCLGLVYLGLGLWMLGRNFSQDAAVYLPHWWLVALSQGFSLILISIAFSIKAQFLGATSVRIWSVLLTIYAAFICCSSVVNMVAEKVVTMKGCLDVLLLPGALVLLVYGIRHISREDGNGRIGSALYKPLNAEAVDGTDDSGTHVTPFAKAGFFSVMTFWWLNPLMKMGYEKPLEEEDMPLLGASDRAYNQYVMFLEKLNKKKQLQPHGTPSVFWTIISCHRSGIIVSGLFALLKVLIISSGPLLLKAFINVSLGKGSFKYEGHVLAATMFVCKCCESLSQRQWYFRTRRLGLQVRSFLSAAIYKKQQKLSNSAKMKHSSGEIMNYVTVDAYRIGEFPYWFHQTWSTSVQLCIALAILYNAVGLAMIASLAVIIITVLCNAPLAKLQHKFQSRLMEAQDVRLKAMTESLIHMKVLKLYAWEAHFKKVIEGLREVEYKWLSAFQLRRAYNSFLFWSSPVLVSAATFLACYLLNIPLDASNVFTFVATLRLVQDPIRQMPDVIGVVIQAKVAFTRIIKFLDAPELNGQVRKKYCVGTKFPIVMNSCSFSWDENPSKPTLKNINLVVKAGEKVAICGEVGSGKSTLLAAVLGEVPKTEGTIQVCGKIAYVSQNAWIQTGTVQDNILFGSSMDKQRYQETLERCSLVKDLEMLPYGDLTQIGERGVNLSGGQKQRVQLARALYQNADIYLLDDPFSAVDAHTATSLFNEYVMGALSDKTVLLVTHQVDFLPVFDSILLMSDGEIIRSAPYQDLLAYCQEFQNLVNAHKDTIGGSDLNKVPTNRAKEISIKETNDTHGSRYRETVKPSPADQLIKTEEREIGDPAGQISQNSWMAANVQSTDVSTLKLISVYIAIGVCTMFFLLSRSLAMVLLGVRTSRSLFSQLLNSLFRAPMSFFDSTPLGRVLSRVSSDLSIVDLDVPFAFMFSISASLNAYSNLGVLAVVTWQVLFISVPMIILAIRLQRYYLASAKELMRINGTTKSALANHLGESVAGAITIRAFEEEDRFFEKNLELVDKNAGPYFYNFAATEWLIQRLEIMSAAVLSFSAFVMALLPPGTFSPGFVGMALSYGLSLNMSFVFSIQNQCQLANQIISVERLNQYMDIPSEAAETIEENRPSPDWPQAGRVELRDLKIRYRQDAPLVLHGITCTFEGGDKIGIVGRTGSGKTTLIGALFRLVEPAGGKIIIDSVDITTIGLHDLRSRLGIIPQDPTLFHGTIRYNLDPLGQFSDQQIWEVLDKCQLLEAVQEKEHGLDSLGKVVEYDNPMKLMETEGSLFRELVKEYWSYTSNGNI</sequence>
<proteinExistence type="inferred from homology"/>
<dbReference type="FunFam" id="3.40.50.300:FF:000923">
    <property type="entry name" value="ABC transporter C family member 10"/>
    <property type="match status" value="1"/>
</dbReference>
<dbReference type="InterPro" id="IPR044726">
    <property type="entry name" value="ABCC_6TM_D2"/>
</dbReference>
<feature type="transmembrane region" description="Helical" evidence="13">
    <location>
        <begin position="602"/>
        <end position="628"/>
    </location>
</feature>
<feature type="transmembrane region" description="Helical" evidence="13">
    <location>
        <begin position="307"/>
        <end position="329"/>
    </location>
</feature>
<keyword evidence="7" id="KW-0067">ATP-binding</keyword>
<evidence type="ECO:0000256" key="12">
    <source>
        <dbReference type="SAM" id="MobiDB-lite"/>
    </source>
</evidence>
<dbReference type="PROSITE" id="PS50929">
    <property type="entry name" value="ABC_TM1F"/>
    <property type="match status" value="2"/>
</dbReference>